<dbReference type="EMBL" id="JBDODL010002509">
    <property type="protein sequence ID" value="MES1922279.1"/>
    <property type="molecule type" value="Genomic_DNA"/>
</dbReference>
<comment type="caution">
    <text evidence="2">The sequence shown here is derived from an EMBL/GenBank/DDBJ whole genome shotgun (WGS) entry which is preliminary data.</text>
</comment>
<evidence type="ECO:0000313" key="2">
    <source>
        <dbReference type="EMBL" id="MES1922279.1"/>
    </source>
</evidence>
<feature type="compositionally biased region" description="Basic residues" evidence="1">
    <location>
        <begin position="62"/>
        <end position="81"/>
    </location>
</feature>
<protein>
    <submittedName>
        <fullName evidence="2">Uncharacterized protein</fullName>
    </submittedName>
</protein>
<organism evidence="2 3">
    <name type="scientific">Bonamia ostreae</name>
    <dbReference type="NCBI Taxonomy" id="126728"/>
    <lineage>
        <taxon>Eukaryota</taxon>
        <taxon>Sar</taxon>
        <taxon>Rhizaria</taxon>
        <taxon>Endomyxa</taxon>
        <taxon>Ascetosporea</taxon>
        <taxon>Haplosporida</taxon>
        <taxon>Bonamia</taxon>
    </lineage>
</organism>
<proteinExistence type="predicted"/>
<name>A0ABV2ARJ0_9EUKA</name>
<dbReference type="Proteomes" id="UP001439008">
    <property type="component" value="Unassembled WGS sequence"/>
</dbReference>
<sequence length="367" mass="41770">MVPEQLLVVPNLLESCVVHLQEHPRYLRSVLRRHLVHPREDHVSPVRLVRRRPLHLLLRRPRNRPHHRLLPPSHRHLRHPRASPPRRPSSVHVALRQLLRVDQRRRRLVHPRAELRRRLHELAVALRLHLQLLLAHVLALPEGHEEHLPDPHLPVQRLDPARRVLLRRVQHEAEALRDAAFVHPHLRGDDLPVLGELLAEEIVIDALGEVLDVDVAPGGVRVHLLAPLQVLLVQLVAAHRLAQRFCDVELLGIFFVELFDDALGDERVLEVHEAEAGGDGVVHGEVDAGHLAVFLEEGEEGGFVGEEARVEVFDVDVCELGLAGVAGAARFEGADFDDPRGDFHVVHFFYRLSIIGFVRKKFDKNNF</sequence>
<feature type="region of interest" description="Disordered" evidence="1">
    <location>
        <begin position="62"/>
        <end position="90"/>
    </location>
</feature>
<evidence type="ECO:0000256" key="1">
    <source>
        <dbReference type="SAM" id="MobiDB-lite"/>
    </source>
</evidence>
<accession>A0ABV2ARJ0</accession>
<evidence type="ECO:0000313" key="3">
    <source>
        <dbReference type="Proteomes" id="UP001439008"/>
    </source>
</evidence>
<reference evidence="2 3" key="1">
    <citation type="journal article" date="2024" name="BMC Biol.">
        <title>Comparative genomics of Ascetosporea gives new insight into the evolutionary basis for animal parasitism in Rhizaria.</title>
        <authorList>
            <person name="Hiltunen Thoren M."/>
            <person name="Onut-Brannstrom I."/>
            <person name="Alfjorden A."/>
            <person name="Peckova H."/>
            <person name="Swords F."/>
            <person name="Hooper C."/>
            <person name="Holzer A.S."/>
            <person name="Bass D."/>
            <person name="Burki F."/>
        </authorList>
    </citation>
    <scope>NUCLEOTIDE SEQUENCE [LARGE SCALE GENOMIC DNA]</scope>
    <source>
        <strain evidence="2">20-A016</strain>
    </source>
</reference>
<keyword evidence="3" id="KW-1185">Reference proteome</keyword>
<gene>
    <name evidence="2" type="ORF">MHBO_003789</name>
</gene>